<comment type="similarity">
    <text evidence="8">Belongs to the G-protein coupled receptor 1 family.</text>
</comment>
<keyword evidence="6 8" id="KW-0675">Receptor</keyword>
<feature type="domain" description="G-protein coupled receptors family 1 profile" evidence="10">
    <location>
        <begin position="28"/>
        <end position="284"/>
    </location>
</feature>
<dbReference type="OMA" id="KWDWKFG"/>
<dbReference type="AlphaFoldDB" id="A0A8C5C524"/>
<dbReference type="GO" id="GO:0005886">
    <property type="term" value="C:plasma membrane"/>
    <property type="evidence" value="ECO:0007669"/>
    <property type="project" value="TreeGrafter"/>
</dbReference>
<feature type="transmembrane region" description="Helical" evidence="9">
    <location>
        <begin position="49"/>
        <end position="66"/>
    </location>
</feature>
<dbReference type="RefSeq" id="XP_030213869.1">
    <property type="nucleotide sequence ID" value="XM_030358009.1"/>
</dbReference>
<dbReference type="PANTHER" id="PTHR46048:SF6">
    <property type="entry name" value="HYDROXYCARBOXYLIC ACID RECEPTOR 2"/>
    <property type="match status" value="1"/>
</dbReference>
<evidence type="ECO:0000256" key="8">
    <source>
        <dbReference type="RuleBase" id="RU000688"/>
    </source>
</evidence>
<dbReference type="RefSeq" id="XP_030213868.1">
    <property type="nucleotide sequence ID" value="XM_030358008.1"/>
</dbReference>
<dbReference type="InterPro" id="IPR000276">
    <property type="entry name" value="GPCR_Rhodpsn"/>
</dbReference>
<feature type="transmembrane region" description="Helical" evidence="9">
    <location>
        <begin position="177"/>
        <end position="202"/>
    </location>
</feature>
<evidence type="ECO:0000256" key="4">
    <source>
        <dbReference type="ARBA" id="ARBA00023040"/>
    </source>
</evidence>
<dbReference type="InterPro" id="IPR051893">
    <property type="entry name" value="HCARs"/>
</dbReference>
<evidence type="ECO:0000256" key="5">
    <source>
        <dbReference type="ARBA" id="ARBA00023136"/>
    </source>
</evidence>
<dbReference type="Gene3D" id="1.20.1070.10">
    <property type="entry name" value="Rhodopsin 7-helix transmembrane proteins"/>
    <property type="match status" value="1"/>
</dbReference>
<dbReference type="RefSeq" id="XP_030213867.1">
    <property type="nucleotide sequence ID" value="XM_030358007.1"/>
</dbReference>
<proteinExistence type="inferred from homology"/>
<dbReference type="RefSeq" id="XP_030213865.1">
    <property type="nucleotide sequence ID" value="XM_030358005.1"/>
</dbReference>
<evidence type="ECO:0000256" key="2">
    <source>
        <dbReference type="ARBA" id="ARBA00022692"/>
    </source>
</evidence>
<evidence type="ECO:0000256" key="3">
    <source>
        <dbReference type="ARBA" id="ARBA00022989"/>
    </source>
</evidence>
<evidence type="ECO:0000256" key="9">
    <source>
        <dbReference type="SAM" id="Phobius"/>
    </source>
</evidence>
<dbReference type="PANTHER" id="PTHR46048">
    <property type="entry name" value="HYDROXYCARBOXYLIC ACID RECEPTOR 2"/>
    <property type="match status" value="1"/>
</dbReference>
<feature type="transmembrane region" description="Helical" evidence="9">
    <location>
        <begin position="17"/>
        <end position="37"/>
    </location>
</feature>
<accession>A0A8C5C524</accession>
<dbReference type="Pfam" id="PF00001">
    <property type="entry name" value="7tm_1"/>
    <property type="match status" value="1"/>
</dbReference>
<reference evidence="11" key="1">
    <citation type="submission" date="2025-08" db="UniProtKB">
        <authorList>
            <consortium name="Ensembl"/>
        </authorList>
    </citation>
    <scope>IDENTIFICATION</scope>
</reference>
<dbReference type="PRINTS" id="PR01157">
    <property type="entry name" value="P2YPURNOCPTR"/>
</dbReference>
<name>A0A8C5C524_GADMO</name>
<keyword evidence="3 9" id="KW-1133">Transmembrane helix</keyword>
<evidence type="ECO:0000256" key="7">
    <source>
        <dbReference type="ARBA" id="ARBA00023224"/>
    </source>
</evidence>
<evidence type="ECO:0000256" key="6">
    <source>
        <dbReference type="ARBA" id="ARBA00023170"/>
    </source>
</evidence>
<dbReference type="SUPFAM" id="SSF81321">
    <property type="entry name" value="Family A G protein-coupled receptor-like"/>
    <property type="match status" value="1"/>
</dbReference>
<keyword evidence="12" id="KW-1185">Reference proteome</keyword>
<dbReference type="KEGG" id="gmh:115545137"/>
<dbReference type="PRINTS" id="PR00237">
    <property type="entry name" value="GPCRRHODOPSN"/>
</dbReference>
<dbReference type="GeneID" id="115545137"/>
<feature type="transmembrane region" description="Helical" evidence="9">
    <location>
        <begin position="265"/>
        <end position="288"/>
    </location>
</feature>
<keyword evidence="5 9" id="KW-0472">Membrane</keyword>
<dbReference type="OrthoDB" id="10055255at2759"/>
<comment type="subcellular location">
    <subcellularLocation>
        <location evidence="1">Membrane</location>
        <topology evidence="1">Multi-pass membrane protein</topology>
    </subcellularLocation>
</comment>
<keyword evidence="4 8" id="KW-0297">G-protein coupled receptor</keyword>
<feature type="transmembrane region" description="Helical" evidence="9">
    <location>
        <begin position="86"/>
        <end position="107"/>
    </location>
</feature>
<reference evidence="11" key="2">
    <citation type="submission" date="2025-09" db="UniProtKB">
        <authorList>
            <consortium name="Ensembl"/>
        </authorList>
    </citation>
    <scope>IDENTIFICATION</scope>
</reference>
<organism evidence="11 12">
    <name type="scientific">Gadus morhua</name>
    <name type="common">Atlantic cod</name>
    <dbReference type="NCBI Taxonomy" id="8049"/>
    <lineage>
        <taxon>Eukaryota</taxon>
        <taxon>Metazoa</taxon>
        <taxon>Chordata</taxon>
        <taxon>Craniata</taxon>
        <taxon>Vertebrata</taxon>
        <taxon>Euteleostomi</taxon>
        <taxon>Actinopterygii</taxon>
        <taxon>Neopterygii</taxon>
        <taxon>Teleostei</taxon>
        <taxon>Neoteleostei</taxon>
        <taxon>Acanthomorphata</taxon>
        <taxon>Zeiogadaria</taxon>
        <taxon>Gadariae</taxon>
        <taxon>Gadiformes</taxon>
        <taxon>Gadoidei</taxon>
        <taxon>Gadidae</taxon>
        <taxon>Gadus</taxon>
    </lineage>
</organism>
<feature type="transmembrane region" description="Helical" evidence="9">
    <location>
        <begin position="119"/>
        <end position="138"/>
    </location>
</feature>
<evidence type="ECO:0000313" key="11">
    <source>
        <dbReference type="Ensembl" id="ENSGMOP00000055347.1"/>
    </source>
</evidence>
<dbReference type="GeneTree" id="ENSGT01140000282516"/>
<feature type="transmembrane region" description="Helical" evidence="9">
    <location>
        <begin position="214"/>
        <end position="234"/>
    </location>
</feature>
<keyword evidence="2 8" id="KW-0812">Transmembrane</keyword>
<dbReference type="Proteomes" id="UP000694546">
    <property type="component" value="Chromosome 6"/>
</dbReference>
<dbReference type="PROSITE" id="PS50262">
    <property type="entry name" value="G_PROTEIN_RECEP_F1_2"/>
    <property type="match status" value="1"/>
</dbReference>
<evidence type="ECO:0000259" key="10">
    <source>
        <dbReference type="PROSITE" id="PS50262"/>
    </source>
</evidence>
<protein>
    <submittedName>
        <fullName evidence="11">Hydroxycarboxylic acid receptor 2-like</fullName>
    </submittedName>
</protein>
<evidence type="ECO:0000313" key="12">
    <source>
        <dbReference type="Proteomes" id="UP000694546"/>
    </source>
</evidence>
<dbReference type="InterPro" id="IPR017452">
    <property type="entry name" value="GPCR_Rhodpsn_7TM"/>
</dbReference>
<dbReference type="PROSITE" id="PS00237">
    <property type="entry name" value="G_PROTEIN_RECEP_F1_1"/>
    <property type="match status" value="2"/>
</dbReference>
<evidence type="ECO:0000256" key="1">
    <source>
        <dbReference type="ARBA" id="ARBA00004141"/>
    </source>
</evidence>
<sequence length="314" mass="34950">MNCIYRTPLLTSALPPLLGAEFVLGVLGNGLALWIILFRLKPWKSSTVLLFNLSLADFLLNVALPFRASYYSAGLTWHFGPAFCNISLFLLAMNRSGSIFFLTAVAVDRYVRVVHPHHALNSLSVVRAACGAAGLWLLTFSMTAHLLALPRPNATDCESFHINSGGLDVVHFWHRSLFLLSFFLPLALIVFCTCSIVAHLRRRQLARDARIRKALWLLMVVVVVFAVCFLPSNITQLLIWLKEGSIAGVHSGTKACDEMENLNTAFYLTISLTYLNSALDPVVFYFSIPPFRNMCRRALRLGRAGDTGDEETTQ</sequence>
<dbReference type="GO" id="GO:0004930">
    <property type="term" value="F:G protein-coupled receptor activity"/>
    <property type="evidence" value="ECO:0007669"/>
    <property type="project" value="UniProtKB-KW"/>
</dbReference>
<keyword evidence="7 8" id="KW-0807">Transducer</keyword>
<dbReference type="Ensembl" id="ENSGMOT00000073049.1">
    <property type="protein sequence ID" value="ENSGMOP00000055347.1"/>
    <property type="gene ID" value="ENSGMOG00000034588.1"/>
</dbReference>
<gene>
    <name evidence="11" type="primary">LOC115545137</name>
</gene>